<keyword evidence="2" id="KW-1133">Transmembrane helix</keyword>
<dbReference type="HOGENOM" id="CLU_386782_0_0_10"/>
<accession>D1QPA7</accession>
<dbReference type="RefSeq" id="WP_004371811.1">
    <property type="nucleotide sequence ID" value="NZ_GG703883.1"/>
</dbReference>
<dbReference type="Proteomes" id="UP000004079">
    <property type="component" value="Unassembled WGS sequence"/>
</dbReference>
<feature type="transmembrane region" description="Helical" evidence="2">
    <location>
        <begin position="638"/>
        <end position="657"/>
    </location>
</feature>
<evidence type="ECO:0000256" key="2">
    <source>
        <dbReference type="SAM" id="Phobius"/>
    </source>
</evidence>
<feature type="transmembrane region" description="Helical" evidence="2">
    <location>
        <begin position="612"/>
        <end position="632"/>
    </location>
</feature>
<proteinExistence type="predicted"/>
<gene>
    <name evidence="3" type="ORF">HMPREF0971_00797</name>
</gene>
<keyword evidence="1" id="KW-0175">Coiled coil</keyword>
<keyword evidence="2" id="KW-0812">Transmembrane</keyword>
<comment type="caution">
    <text evidence="3">The sequence shown here is derived from an EMBL/GenBank/DDBJ whole genome shotgun (WGS) entry which is preliminary data.</text>
</comment>
<organism evidence="3 4">
    <name type="scientific">Segatella oris F0302</name>
    <dbReference type="NCBI Taxonomy" id="649760"/>
    <lineage>
        <taxon>Bacteria</taxon>
        <taxon>Pseudomonadati</taxon>
        <taxon>Bacteroidota</taxon>
        <taxon>Bacteroidia</taxon>
        <taxon>Bacteroidales</taxon>
        <taxon>Prevotellaceae</taxon>
        <taxon>Segatella</taxon>
    </lineage>
</organism>
<evidence type="ECO:0000256" key="1">
    <source>
        <dbReference type="SAM" id="Coils"/>
    </source>
</evidence>
<reference evidence="3 4" key="1">
    <citation type="submission" date="2009-11" db="EMBL/GenBank/DDBJ databases">
        <authorList>
            <person name="Weinstock G."/>
            <person name="Sodergren E."/>
            <person name="Clifton S."/>
            <person name="Fulton L."/>
            <person name="Fulton B."/>
            <person name="Courtney L."/>
            <person name="Fronick C."/>
            <person name="Harrison M."/>
            <person name="Strong C."/>
            <person name="Farmer C."/>
            <person name="Delahaunty K."/>
            <person name="Markovic C."/>
            <person name="Hall O."/>
            <person name="Minx P."/>
            <person name="Tomlinson C."/>
            <person name="Mitreva M."/>
            <person name="Nelson J."/>
            <person name="Hou S."/>
            <person name="Wollam A."/>
            <person name="Pepin K.H."/>
            <person name="Johnson M."/>
            <person name="Bhonagiri V."/>
            <person name="Nash W.E."/>
            <person name="Warren W."/>
            <person name="Chinwalla A."/>
            <person name="Mardis E.R."/>
            <person name="Wilson R.K."/>
        </authorList>
    </citation>
    <scope>NUCLEOTIDE SEQUENCE [LARGE SCALE GENOMIC DNA]</scope>
    <source>
        <strain evidence="3 4">F0302</strain>
    </source>
</reference>
<sequence>MNKSNYAFIAALYNNKGAGLYNDVYFPIIKYTIVSLFFKKEKAGENFYDVEDIEEFITDKFGIHIPLVVLKKSVRYISNKNHDLELDIYENGERFRIKKAWDFSINANFEKISTEFESDIDLLEKEYKKYLTNAHIESDLRFIDFISDNTDDVLGFLCNKTDLKVNEQYEPVARFLEYIKEHKEQLFVTVSKLFWGSIIAAYLSREEAVVEEDMDAIPEYFLDTSLVMGLLKLSTPEVETYSEDLLKTLLIAKATIRVHPMTCTEIKSIIKSVEEHGAYSGKDISFAVEKYQYTSTDLASIRIHLEEKLNDLKISVFPNKEYNLEKKAIDKYKKDNRVKQLARSRNSSIFEENYRDIHDVYMYDYILNRNNSKNCCQFITLNKDLIEILDASNDTQGHIMIHPYKLTLNLWMNGNLSTGVESVALTEVITRCFYLNNVDIRNKISTMINYYRDKDGNIDQKTYDAILIALIRRDRKLINFIENTDNLDNNKSIRYDEQLKQHILLKNREVDKDTQDEIESLRIQVSAESRLHEKKNVKISQLENEVDTVKQKLNDSQKSEKEKADILEQLKSLYRAKKEKEDSLERIKDDIDKLAIERDHSVNLTGFYVPRIIFIFILILILIVILLLIIILKSSSTLYYISFIIGIIGIAFSAITIGTKLQILTPKVSFLKYKKEQYNCWDSRNPKYMDKIKQKGEIEKEIRELDSKIEEITQ</sequence>
<feature type="coiled-coil region" evidence="1">
    <location>
        <begin position="532"/>
        <end position="597"/>
    </location>
</feature>
<keyword evidence="2" id="KW-0472">Membrane</keyword>
<protein>
    <submittedName>
        <fullName evidence="3">Uncharacterized protein</fullName>
    </submittedName>
</protein>
<dbReference type="AlphaFoldDB" id="D1QPA7"/>
<dbReference type="EMBL" id="ACUZ02000010">
    <property type="protein sequence ID" value="EFB32782.1"/>
    <property type="molecule type" value="Genomic_DNA"/>
</dbReference>
<name>D1QPA7_9BACT</name>
<evidence type="ECO:0000313" key="3">
    <source>
        <dbReference type="EMBL" id="EFB32782.1"/>
    </source>
</evidence>
<evidence type="ECO:0000313" key="4">
    <source>
        <dbReference type="Proteomes" id="UP000004079"/>
    </source>
</evidence>
<dbReference type="STRING" id="649760.HMPREF0971_00797"/>